<feature type="transmembrane region" description="Helical" evidence="1">
    <location>
        <begin position="193"/>
        <end position="212"/>
    </location>
</feature>
<dbReference type="GO" id="GO:0006508">
    <property type="term" value="P:proteolysis"/>
    <property type="evidence" value="ECO:0007669"/>
    <property type="project" value="UniProtKB-KW"/>
</dbReference>
<evidence type="ECO:0000259" key="2">
    <source>
        <dbReference type="Pfam" id="PF02517"/>
    </source>
</evidence>
<feature type="transmembrane region" description="Helical" evidence="1">
    <location>
        <begin position="228"/>
        <end position="244"/>
    </location>
</feature>
<feature type="transmembrane region" description="Helical" evidence="1">
    <location>
        <begin position="115"/>
        <end position="138"/>
    </location>
</feature>
<keyword evidence="1" id="KW-0812">Transmembrane</keyword>
<keyword evidence="3" id="KW-0645">Protease</keyword>
<dbReference type="PANTHER" id="PTHR36435">
    <property type="entry name" value="SLR1288 PROTEIN"/>
    <property type="match status" value="1"/>
</dbReference>
<dbReference type="EMBL" id="QRVJ01000006">
    <property type="protein sequence ID" value="RGS37474.1"/>
    <property type="molecule type" value="Genomic_DNA"/>
</dbReference>
<dbReference type="GO" id="GO:0008237">
    <property type="term" value="F:metallopeptidase activity"/>
    <property type="evidence" value="ECO:0007669"/>
    <property type="project" value="UniProtKB-KW"/>
</dbReference>
<evidence type="ECO:0000313" key="5">
    <source>
        <dbReference type="EMBL" id="RGS37474.1"/>
    </source>
</evidence>
<dbReference type="PANTHER" id="PTHR36435:SF1">
    <property type="entry name" value="CAAX AMINO TERMINAL PROTEASE FAMILY PROTEIN"/>
    <property type="match status" value="1"/>
</dbReference>
<evidence type="ECO:0000313" key="4">
    <source>
        <dbReference type="EMBL" id="MDT4514034.1"/>
    </source>
</evidence>
<feature type="transmembrane region" description="Helical" evidence="1">
    <location>
        <begin position="43"/>
        <end position="61"/>
    </location>
</feature>
<evidence type="ECO:0000313" key="3">
    <source>
        <dbReference type="EMBL" id="ALJ60516.1"/>
    </source>
</evidence>
<evidence type="ECO:0000256" key="1">
    <source>
        <dbReference type="SAM" id="Phobius"/>
    </source>
</evidence>
<dbReference type="AlphaFoldDB" id="A0A0P0GQW2"/>
<dbReference type="KEGG" id="bcel:BcellWH2_03282"/>
<feature type="transmembrane region" description="Helical" evidence="1">
    <location>
        <begin position="150"/>
        <end position="166"/>
    </location>
</feature>
<dbReference type="RefSeq" id="WP_029426604.1">
    <property type="nucleotide sequence ID" value="NZ_CP012801.1"/>
</dbReference>
<feature type="transmembrane region" description="Helical" evidence="1">
    <location>
        <begin position="172"/>
        <end position="188"/>
    </location>
</feature>
<reference evidence="5 7" key="2">
    <citation type="submission" date="2018-08" db="EMBL/GenBank/DDBJ databases">
        <title>A genome reference for cultivated species of the human gut microbiota.</title>
        <authorList>
            <person name="Zou Y."/>
            <person name="Xue W."/>
            <person name="Luo G."/>
        </authorList>
    </citation>
    <scope>NUCLEOTIDE SEQUENCE [LARGE SCALE GENOMIC DNA]</scope>
    <source>
        <strain evidence="5 7">AF22-3AC</strain>
    </source>
</reference>
<dbReference type="Proteomes" id="UP000283341">
    <property type="component" value="Unassembled WGS sequence"/>
</dbReference>
<sequence>MKTAIKLALIYLAMQILGALAVGPFTMIYAYVKYGTVDRASEFALAPTLLAGFVFMLIYLWQKGYLTGDKRLYSPVSVSYLSWSAMMGISMIYLIDFLMSHLTFLPDWLSDTFDLLQSGWLGIICVAILGPILEELLFRGAITKVLLKKYNPLVAILISGLIFGIFHMNPAQVVGATLIGFILAWIYYKTHSLIPCILIHIMNNSLSVYLALKFPNVEYSSELIGEKAYLTGLVIAFLLFILSWRMMNTYKLSNTTTEI</sequence>
<dbReference type="GO" id="GO:0004175">
    <property type="term" value="F:endopeptidase activity"/>
    <property type="evidence" value="ECO:0007669"/>
    <property type="project" value="UniProtKB-ARBA"/>
</dbReference>
<reference evidence="3 6" key="1">
    <citation type="journal article" date="2015" name="Science">
        <title>Genetic determinants of in vivo fitness and diet responsiveness in multiple human gut Bacteroides.</title>
        <authorList>
            <person name="Wu M."/>
            <person name="McNulty N.P."/>
            <person name="Rodionov D.A."/>
            <person name="Khoroshkin M.S."/>
            <person name="Griffin N.W."/>
            <person name="Cheng J."/>
            <person name="Latreille P."/>
            <person name="Kerstetter R.A."/>
            <person name="Terrapon N."/>
            <person name="Henrissat B."/>
            <person name="Osterman A.L."/>
            <person name="Gordon J.I."/>
        </authorList>
    </citation>
    <scope>NUCLEOTIDE SEQUENCE [LARGE SCALE GENOMIC DNA]</scope>
    <source>
        <strain evidence="3 6">WH2</strain>
    </source>
</reference>
<proteinExistence type="predicted"/>
<dbReference type="InterPro" id="IPR003675">
    <property type="entry name" value="Rce1/LyrA-like_dom"/>
</dbReference>
<dbReference type="Proteomes" id="UP000061809">
    <property type="component" value="Chromosome"/>
</dbReference>
<feature type="transmembrane region" description="Helical" evidence="1">
    <location>
        <begin position="7"/>
        <end position="31"/>
    </location>
</feature>
<dbReference type="InterPro" id="IPR052710">
    <property type="entry name" value="CAAX_protease"/>
</dbReference>
<protein>
    <submittedName>
        <fullName evidence="3">CAAX amino terminal protease self-immunity</fullName>
    </submittedName>
    <submittedName>
        <fullName evidence="5">CPBP family intramembrane metalloprotease</fullName>
    </submittedName>
    <submittedName>
        <fullName evidence="4">Type II CAAX endopeptidase family protein</fullName>
    </submittedName>
</protein>
<evidence type="ECO:0000313" key="7">
    <source>
        <dbReference type="Proteomes" id="UP000283341"/>
    </source>
</evidence>
<accession>A0A0P0GQW2</accession>
<dbReference type="EMBL" id="JAVSNH010000002">
    <property type="protein sequence ID" value="MDT4514034.1"/>
    <property type="molecule type" value="Genomic_DNA"/>
</dbReference>
<keyword evidence="1" id="KW-0472">Membrane</keyword>
<evidence type="ECO:0000313" key="6">
    <source>
        <dbReference type="Proteomes" id="UP000061809"/>
    </source>
</evidence>
<dbReference type="GO" id="GO:0080120">
    <property type="term" value="P:CAAX-box protein maturation"/>
    <property type="evidence" value="ECO:0007669"/>
    <property type="project" value="UniProtKB-ARBA"/>
</dbReference>
<feature type="domain" description="CAAX prenyl protease 2/Lysostaphin resistance protein A-like" evidence="2">
    <location>
        <begin position="119"/>
        <end position="205"/>
    </location>
</feature>
<dbReference type="EMBL" id="CP012801">
    <property type="protein sequence ID" value="ALJ60516.1"/>
    <property type="molecule type" value="Genomic_DNA"/>
</dbReference>
<name>A0A0P0GQW2_9BACE</name>
<reference evidence="4" key="3">
    <citation type="submission" date="2023-08" db="EMBL/GenBank/DDBJ databases">
        <title>Reintroducing virulent viruses to syntetic microbiomes.</title>
        <authorList>
            <person name="Wilde J."/>
            <person name="Boyes R."/>
            <person name="Robinson A.V."/>
            <person name="Daisley B.A."/>
            <person name="Allen-Vercoe E."/>
        </authorList>
    </citation>
    <scope>NUCLEOTIDE SEQUENCE</scope>
    <source>
        <strain evidence="4">225I_12FAA</strain>
    </source>
</reference>
<dbReference type="Pfam" id="PF02517">
    <property type="entry name" value="Rce1-like"/>
    <property type="match status" value="1"/>
</dbReference>
<dbReference type="PATRIC" id="fig|246787.4.peg.3398"/>
<organism evidence="3 6">
    <name type="scientific">Bacteroides cellulosilyticus</name>
    <dbReference type="NCBI Taxonomy" id="246787"/>
    <lineage>
        <taxon>Bacteria</taxon>
        <taxon>Pseudomonadati</taxon>
        <taxon>Bacteroidota</taxon>
        <taxon>Bacteroidia</taxon>
        <taxon>Bacteroidales</taxon>
        <taxon>Bacteroidaceae</taxon>
        <taxon>Bacteroides</taxon>
    </lineage>
</organism>
<feature type="transmembrane region" description="Helical" evidence="1">
    <location>
        <begin position="73"/>
        <end position="95"/>
    </location>
</feature>
<dbReference type="Proteomes" id="UP001266995">
    <property type="component" value="Unassembled WGS sequence"/>
</dbReference>
<keyword evidence="5" id="KW-0378">Hydrolase</keyword>
<gene>
    <name evidence="3" type="ORF">BcellWH2_03282</name>
    <name evidence="5" type="ORF">DWX97_10100</name>
    <name evidence="4" type="ORF">RO785_24010</name>
</gene>
<keyword evidence="5" id="KW-0482">Metalloprotease</keyword>
<keyword evidence="1" id="KW-1133">Transmembrane helix</keyword>